<reference evidence="2 3" key="1">
    <citation type="submission" date="2012-01" db="EMBL/GenBank/DDBJ databases">
        <title>Improved High-Quality Draft sequence of Saccharomonospora xinjiangensis XJ-54.</title>
        <authorList>
            <consortium name="US DOE Joint Genome Institute"/>
            <person name="Lucas S."/>
            <person name="Han J."/>
            <person name="Lapidus A."/>
            <person name="Cheng J.-F."/>
            <person name="Goodwin L."/>
            <person name="Pitluck S."/>
            <person name="Peters L."/>
            <person name="Mikhailova N."/>
            <person name="Teshima H."/>
            <person name="Detter J.C."/>
            <person name="Han C."/>
            <person name="Tapia R."/>
            <person name="Land M."/>
            <person name="Hauser L."/>
            <person name="Kyrpides N."/>
            <person name="Ivanova N."/>
            <person name="Pagani I."/>
            <person name="Brambilla E.-M."/>
            <person name="Klenk H.-P."/>
            <person name="Woyke T."/>
        </authorList>
    </citation>
    <scope>NUCLEOTIDE SEQUENCE [LARGE SCALE GENOMIC DNA]</scope>
    <source>
        <strain evidence="2 3">XJ-54</strain>
    </source>
</reference>
<dbReference type="InterPro" id="IPR039422">
    <property type="entry name" value="MarR/SlyA-like"/>
</dbReference>
<dbReference type="SMART" id="SM00347">
    <property type="entry name" value="HTH_MARR"/>
    <property type="match status" value="1"/>
</dbReference>
<dbReference type="PROSITE" id="PS50995">
    <property type="entry name" value="HTH_MARR_2"/>
    <property type="match status" value="1"/>
</dbReference>
<evidence type="ECO:0000313" key="3">
    <source>
        <dbReference type="Proteomes" id="UP000004691"/>
    </source>
</evidence>
<gene>
    <name evidence="2" type="ORF">SacxiDRAFT_4256</name>
</gene>
<dbReference type="STRING" id="882086.SacxiDRAFT_4256"/>
<dbReference type="eggNOG" id="COG1846">
    <property type="taxonomic scope" value="Bacteria"/>
</dbReference>
<dbReference type="RefSeq" id="WP_006240670.1">
    <property type="nucleotide sequence ID" value="NZ_JH636049.1"/>
</dbReference>
<dbReference type="HOGENOM" id="CLU_083287_4_4_11"/>
<dbReference type="Proteomes" id="UP000004691">
    <property type="component" value="Unassembled WGS sequence"/>
</dbReference>
<dbReference type="PANTHER" id="PTHR33164">
    <property type="entry name" value="TRANSCRIPTIONAL REGULATOR, MARR FAMILY"/>
    <property type="match status" value="1"/>
</dbReference>
<name>I0V8I4_9PSEU</name>
<organism evidence="2 3">
    <name type="scientific">Saccharomonospora xinjiangensis XJ-54</name>
    <dbReference type="NCBI Taxonomy" id="882086"/>
    <lineage>
        <taxon>Bacteria</taxon>
        <taxon>Bacillati</taxon>
        <taxon>Actinomycetota</taxon>
        <taxon>Actinomycetes</taxon>
        <taxon>Pseudonocardiales</taxon>
        <taxon>Pseudonocardiaceae</taxon>
        <taxon>Saccharomonospora</taxon>
    </lineage>
</organism>
<sequence length="162" mass="17124">MSLSPEERLGLDIVSTEHVLMTAKTAALRPLGLTVAQYAALLTLSQNPGISGAGLARACLVTPQAAAAVLKTLEAKALVERFTDDWNLNVRPARLTPKGLDLLRRADEAAVRIERAIRDALSPGERTELRELLHRCRAAIDGATAEAAASASSSAPAEAPEH</sequence>
<accession>I0V8I4</accession>
<evidence type="ECO:0000313" key="2">
    <source>
        <dbReference type="EMBL" id="EID56437.1"/>
    </source>
</evidence>
<dbReference type="InterPro" id="IPR036390">
    <property type="entry name" value="WH_DNA-bd_sf"/>
</dbReference>
<dbReference type="GO" id="GO:0006950">
    <property type="term" value="P:response to stress"/>
    <property type="evidence" value="ECO:0007669"/>
    <property type="project" value="TreeGrafter"/>
</dbReference>
<protein>
    <submittedName>
        <fullName evidence="2">Transcriptional regulator</fullName>
    </submittedName>
</protein>
<dbReference type="InterPro" id="IPR036388">
    <property type="entry name" value="WH-like_DNA-bd_sf"/>
</dbReference>
<dbReference type="Gene3D" id="1.10.10.10">
    <property type="entry name" value="Winged helix-like DNA-binding domain superfamily/Winged helix DNA-binding domain"/>
    <property type="match status" value="1"/>
</dbReference>
<proteinExistence type="predicted"/>
<dbReference type="EMBL" id="JH636049">
    <property type="protein sequence ID" value="EID56437.1"/>
    <property type="molecule type" value="Genomic_DNA"/>
</dbReference>
<dbReference type="GO" id="GO:0003700">
    <property type="term" value="F:DNA-binding transcription factor activity"/>
    <property type="evidence" value="ECO:0007669"/>
    <property type="project" value="InterPro"/>
</dbReference>
<dbReference type="SUPFAM" id="SSF46785">
    <property type="entry name" value="Winged helix' DNA-binding domain"/>
    <property type="match status" value="1"/>
</dbReference>
<keyword evidence="3" id="KW-1185">Reference proteome</keyword>
<dbReference type="Pfam" id="PF12802">
    <property type="entry name" value="MarR_2"/>
    <property type="match status" value="1"/>
</dbReference>
<dbReference type="PANTHER" id="PTHR33164:SF43">
    <property type="entry name" value="HTH-TYPE TRANSCRIPTIONAL REPRESSOR YETL"/>
    <property type="match status" value="1"/>
</dbReference>
<dbReference type="AlphaFoldDB" id="I0V8I4"/>
<dbReference type="InterPro" id="IPR000835">
    <property type="entry name" value="HTH_MarR-typ"/>
</dbReference>
<evidence type="ECO:0000259" key="1">
    <source>
        <dbReference type="PROSITE" id="PS50995"/>
    </source>
</evidence>
<feature type="domain" description="HTH marR-type" evidence="1">
    <location>
        <begin position="1"/>
        <end position="138"/>
    </location>
</feature>